<dbReference type="EMBL" id="DRUC01000043">
    <property type="protein sequence ID" value="HHF48087.1"/>
    <property type="molecule type" value="Genomic_DNA"/>
</dbReference>
<protein>
    <submittedName>
        <fullName evidence="1">Uncharacterized protein</fullName>
    </submittedName>
</protein>
<comment type="caution">
    <text evidence="1">The sequence shown here is derived from an EMBL/GenBank/DDBJ whole genome shotgun (WGS) entry which is preliminary data.</text>
</comment>
<evidence type="ECO:0000313" key="1">
    <source>
        <dbReference type="EMBL" id="HHF48087.1"/>
    </source>
</evidence>
<proteinExistence type="predicted"/>
<gene>
    <name evidence="1" type="ORF">ENL48_02515</name>
</gene>
<dbReference type="AlphaFoldDB" id="A0A7J3TI47"/>
<reference evidence="1" key="1">
    <citation type="journal article" date="2020" name="mSystems">
        <title>Genome- and Community-Level Interaction Insights into Carbon Utilization and Element Cycling Functions of Hydrothermarchaeota in Hydrothermal Sediment.</title>
        <authorList>
            <person name="Zhou Z."/>
            <person name="Liu Y."/>
            <person name="Xu W."/>
            <person name="Pan J."/>
            <person name="Luo Z.H."/>
            <person name="Li M."/>
        </authorList>
    </citation>
    <scope>NUCLEOTIDE SEQUENCE [LARGE SCALE GENOMIC DNA]</scope>
    <source>
        <strain evidence="1">SpSt-10</strain>
    </source>
</reference>
<organism evidence="1">
    <name type="scientific">Geoglobus ahangari</name>
    <dbReference type="NCBI Taxonomy" id="113653"/>
    <lineage>
        <taxon>Archaea</taxon>
        <taxon>Methanobacteriati</taxon>
        <taxon>Methanobacteriota</taxon>
        <taxon>Archaeoglobi</taxon>
        <taxon>Archaeoglobales</taxon>
        <taxon>Archaeoglobaceae</taxon>
        <taxon>Geoglobus</taxon>
    </lineage>
</organism>
<name>A0A7J3TI47_9EURY</name>
<sequence>MNLTNILRSGKSILLHKIHFLEIEKGSKVYTFKNDLSFKEYLNKLEEVGFKVQNLYIWMKRWNKNDYCKEKRNYPTAKPVNIMDLISY</sequence>
<accession>A0A7J3TI47</accession>